<feature type="region of interest" description="Disordered" evidence="1">
    <location>
        <begin position="1"/>
        <end position="35"/>
    </location>
</feature>
<sequence>LSTTTSTKFPTELSTTTSTKFPTELSATTATKTPTNKSSKLLWIICSTTATSNNLYSTISTK</sequence>
<accession>A0A819YPW1</accession>
<evidence type="ECO:0000313" key="2">
    <source>
        <dbReference type="EMBL" id="CAF4160411.1"/>
    </source>
</evidence>
<name>A0A819YPW1_9BILA</name>
<proteinExistence type="predicted"/>
<dbReference type="Proteomes" id="UP000663836">
    <property type="component" value="Unassembled WGS sequence"/>
</dbReference>
<feature type="non-terminal residue" evidence="2">
    <location>
        <position position="1"/>
    </location>
</feature>
<dbReference type="EMBL" id="CAJOBD010010944">
    <property type="protein sequence ID" value="CAF4160411.1"/>
    <property type="molecule type" value="Genomic_DNA"/>
</dbReference>
<organism evidence="2 3">
    <name type="scientific">Rotaria sordida</name>
    <dbReference type="NCBI Taxonomy" id="392033"/>
    <lineage>
        <taxon>Eukaryota</taxon>
        <taxon>Metazoa</taxon>
        <taxon>Spiralia</taxon>
        <taxon>Gnathifera</taxon>
        <taxon>Rotifera</taxon>
        <taxon>Eurotatoria</taxon>
        <taxon>Bdelloidea</taxon>
        <taxon>Philodinida</taxon>
        <taxon>Philodinidae</taxon>
        <taxon>Rotaria</taxon>
    </lineage>
</organism>
<dbReference type="AlphaFoldDB" id="A0A819YPW1"/>
<comment type="caution">
    <text evidence="2">The sequence shown here is derived from an EMBL/GenBank/DDBJ whole genome shotgun (WGS) entry which is preliminary data.</text>
</comment>
<evidence type="ECO:0000313" key="3">
    <source>
        <dbReference type="Proteomes" id="UP000663836"/>
    </source>
</evidence>
<protein>
    <submittedName>
        <fullName evidence="2">Uncharacterized protein</fullName>
    </submittedName>
</protein>
<evidence type="ECO:0000256" key="1">
    <source>
        <dbReference type="SAM" id="MobiDB-lite"/>
    </source>
</evidence>
<gene>
    <name evidence="2" type="ORF">JBS370_LOCUS34468</name>
</gene>
<reference evidence="2" key="1">
    <citation type="submission" date="2021-02" db="EMBL/GenBank/DDBJ databases">
        <authorList>
            <person name="Nowell W R."/>
        </authorList>
    </citation>
    <scope>NUCLEOTIDE SEQUENCE</scope>
</reference>